<dbReference type="RefSeq" id="WP_074864479.1">
    <property type="nucleotide sequence ID" value="NZ_FOAS01000002.1"/>
</dbReference>
<dbReference type="GO" id="GO:0050528">
    <property type="term" value="F:acyloxyacyl hydrolase activity"/>
    <property type="evidence" value="ECO:0007669"/>
    <property type="project" value="UniProtKB-EC"/>
</dbReference>
<keyword evidence="6" id="KW-1185">Reference proteome</keyword>
<feature type="active site" description="Charge relay system" evidence="2">
    <location>
        <position position="149"/>
    </location>
</feature>
<dbReference type="PIRSF" id="PIRSF029681">
    <property type="entry name" value="PagL"/>
    <property type="match status" value="1"/>
</dbReference>
<feature type="chain" id="PRO_5010220226" description="Lipid A deacylase" evidence="4">
    <location>
        <begin position="23"/>
        <end position="171"/>
    </location>
</feature>
<keyword evidence="1" id="KW-0378">Hydrolase</keyword>
<proteinExistence type="inferred from homology"/>
<dbReference type="InterPro" id="IPR011250">
    <property type="entry name" value="OMP/PagP_B-barrel"/>
</dbReference>
<comment type="similarity">
    <text evidence="1">Belongs to the PagL family.</text>
</comment>
<evidence type="ECO:0000256" key="1">
    <source>
        <dbReference type="PIRNR" id="PIRNR029681"/>
    </source>
</evidence>
<reference evidence="5 6" key="1">
    <citation type="submission" date="2016-10" db="EMBL/GenBank/DDBJ databases">
        <authorList>
            <person name="de Groot N.N."/>
        </authorList>
    </citation>
    <scope>NUCLEOTIDE SEQUENCE [LARGE SCALE GENOMIC DNA]</scope>
    <source>
        <strain evidence="5 6">JCM 19513</strain>
    </source>
</reference>
<evidence type="ECO:0000313" key="6">
    <source>
        <dbReference type="Proteomes" id="UP000185766"/>
    </source>
</evidence>
<evidence type="ECO:0000256" key="3">
    <source>
        <dbReference type="PIRSR" id="PIRSR029681-2"/>
    </source>
</evidence>
<organism evidence="5 6">
    <name type="scientific">Atopomonas hussainii</name>
    <dbReference type="NCBI Taxonomy" id="1429083"/>
    <lineage>
        <taxon>Bacteria</taxon>
        <taxon>Pseudomonadati</taxon>
        <taxon>Pseudomonadota</taxon>
        <taxon>Gammaproteobacteria</taxon>
        <taxon>Pseudomonadales</taxon>
        <taxon>Pseudomonadaceae</taxon>
        <taxon>Atopomonas</taxon>
    </lineage>
</organism>
<comment type="catalytic activity">
    <reaction evidence="1">
        <text>a 3-(acyloxy)acyl derivative of bacterial toxin + H2O = a 3-hydroxyacyl derivative of bacterial toxin + a fatty acid + H(+)</text>
        <dbReference type="Rhea" id="RHEA:12032"/>
        <dbReference type="ChEBI" id="CHEBI:15377"/>
        <dbReference type="ChEBI" id="CHEBI:15378"/>
        <dbReference type="ChEBI" id="CHEBI:28868"/>
        <dbReference type="ChEBI" id="CHEBI:136853"/>
        <dbReference type="ChEBI" id="CHEBI:140675"/>
        <dbReference type="EC" id="3.1.1.77"/>
    </reaction>
</comment>
<feature type="site" description="Critical for activity" evidence="3">
    <location>
        <position position="150"/>
    </location>
</feature>
<dbReference type="STRING" id="1429083.GCA_001885685_02677"/>
<dbReference type="Pfam" id="PF09411">
    <property type="entry name" value="PagL"/>
    <property type="match status" value="1"/>
</dbReference>
<comment type="subcellular location">
    <subcellularLocation>
        <location evidence="1">Cell outer membrane</location>
        <topology evidence="1">Multi-pass membrane protein</topology>
    </subcellularLocation>
</comment>
<keyword evidence="1" id="KW-0472">Membrane</keyword>
<dbReference type="GO" id="GO:0009279">
    <property type="term" value="C:cell outer membrane"/>
    <property type="evidence" value="ECO:0007669"/>
    <property type="project" value="UniProtKB-SubCell"/>
</dbReference>
<keyword evidence="4" id="KW-0732">Signal</keyword>
<dbReference type="InterPro" id="IPR018550">
    <property type="entry name" value="Lipid-A_deacylase-rel"/>
</dbReference>
<comment type="function">
    <text evidence="1">Has lipid A 3-O-deacylase activity. Hydrolyzes the ester bond at the 3 position of lipid A, a bioactive component of lipopolysaccharide (LPS), thereby releasing the primary fatty acyl moiety.</text>
</comment>
<gene>
    <name evidence="5" type="ORF">SAMN05216214_10237</name>
</gene>
<dbReference type="EMBL" id="FOAS01000002">
    <property type="protein sequence ID" value="SEK35683.1"/>
    <property type="molecule type" value="Genomic_DNA"/>
</dbReference>
<feature type="active site" description="Charge relay system" evidence="2">
    <location>
        <position position="161"/>
    </location>
</feature>
<protein>
    <recommendedName>
        <fullName evidence="1">Lipid A deacylase</fullName>
        <ecNumber evidence="1">3.1.1.77</ecNumber>
    </recommendedName>
    <alternativeName>
        <fullName evidence="1">LPS 3-O-deacylase</fullName>
    </alternativeName>
    <alternativeName>
        <fullName evidence="1">Outer membrane enzyme</fullName>
    </alternativeName>
</protein>
<dbReference type="Proteomes" id="UP000185766">
    <property type="component" value="Unassembled WGS sequence"/>
</dbReference>
<comment type="subunit">
    <text evidence="1">Homodimer.</text>
</comment>
<dbReference type="SUPFAM" id="SSF56925">
    <property type="entry name" value="OMPA-like"/>
    <property type="match status" value="1"/>
</dbReference>
<accession>A0A1H7GBP9</accession>
<dbReference type="EC" id="3.1.1.77" evidence="1"/>
<name>A0A1H7GBP9_9GAMM</name>
<evidence type="ECO:0000256" key="2">
    <source>
        <dbReference type="PIRSR" id="PIRSR029681-1"/>
    </source>
</evidence>
<sequence>MANQSTLSLLLVAALAAGSAQAADISVEAGSSSESTTTLRAGAQWAFDSQWYATETGHLSGYWDLGYTYWDGDDASSNHSVSFSPVLVYEFAGESVKPYLEFGIGAAVFSSTELEDQRLGSAFQFEDRLGVGLRFGDQHDLGLRVYHYSNAGIKDPNDGVENVTLRYRLSF</sequence>
<keyword evidence="1" id="KW-0998">Cell outer membrane</keyword>
<feature type="signal peptide" evidence="4">
    <location>
        <begin position="1"/>
        <end position="22"/>
    </location>
</feature>
<evidence type="ECO:0000313" key="5">
    <source>
        <dbReference type="EMBL" id="SEK35683.1"/>
    </source>
</evidence>
<dbReference type="AlphaFoldDB" id="A0A1H7GBP9"/>
<evidence type="ECO:0000256" key="4">
    <source>
        <dbReference type="SAM" id="SignalP"/>
    </source>
</evidence>
<dbReference type="Gene3D" id="2.40.160.20">
    <property type="match status" value="1"/>
</dbReference>
<feature type="active site" description="Charge relay system" evidence="2">
    <location>
        <position position="147"/>
    </location>
</feature>